<dbReference type="Proteomes" id="UP001358586">
    <property type="component" value="Chromosome 7"/>
</dbReference>
<gene>
    <name evidence="1" type="ORF">PVK06_024445</name>
</gene>
<protein>
    <submittedName>
        <fullName evidence="1">Uncharacterized protein</fullName>
    </submittedName>
</protein>
<comment type="caution">
    <text evidence="1">The sequence shown here is derived from an EMBL/GenBank/DDBJ whole genome shotgun (WGS) entry which is preliminary data.</text>
</comment>
<evidence type="ECO:0000313" key="1">
    <source>
        <dbReference type="EMBL" id="KAK5819444.1"/>
    </source>
</evidence>
<reference evidence="1 2" key="1">
    <citation type="submission" date="2023-03" db="EMBL/GenBank/DDBJ databases">
        <title>WGS of Gossypium arboreum.</title>
        <authorList>
            <person name="Yu D."/>
        </authorList>
    </citation>
    <scope>NUCLEOTIDE SEQUENCE [LARGE SCALE GENOMIC DNA]</scope>
    <source>
        <tissue evidence="1">Leaf</tissue>
    </source>
</reference>
<sequence length="143" mass="16982">MERWKKKSCGGWCWLNYVKYYIEIFGVRQSASPPWTLLGVTDLRRSEAFGTRCSTKRKNLVEEEEIESPGAPSREKEISYLQERLEKIMWWSTTTILGAKSLRRRGEISKLFFRKTKKARGKRTYQIKREVRGKRERAVENTN</sequence>
<keyword evidence="2" id="KW-1185">Reference proteome</keyword>
<organism evidence="1 2">
    <name type="scientific">Gossypium arboreum</name>
    <name type="common">Tree cotton</name>
    <name type="synonym">Gossypium nanking</name>
    <dbReference type="NCBI Taxonomy" id="29729"/>
    <lineage>
        <taxon>Eukaryota</taxon>
        <taxon>Viridiplantae</taxon>
        <taxon>Streptophyta</taxon>
        <taxon>Embryophyta</taxon>
        <taxon>Tracheophyta</taxon>
        <taxon>Spermatophyta</taxon>
        <taxon>Magnoliopsida</taxon>
        <taxon>eudicotyledons</taxon>
        <taxon>Gunneridae</taxon>
        <taxon>Pentapetalae</taxon>
        <taxon>rosids</taxon>
        <taxon>malvids</taxon>
        <taxon>Malvales</taxon>
        <taxon>Malvaceae</taxon>
        <taxon>Malvoideae</taxon>
        <taxon>Gossypium</taxon>
    </lineage>
</organism>
<dbReference type="EMBL" id="JARKNE010000007">
    <property type="protein sequence ID" value="KAK5819444.1"/>
    <property type="molecule type" value="Genomic_DNA"/>
</dbReference>
<proteinExistence type="predicted"/>
<evidence type="ECO:0000313" key="2">
    <source>
        <dbReference type="Proteomes" id="UP001358586"/>
    </source>
</evidence>
<accession>A0ABR0PDX9</accession>
<name>A0ABR0PDX9_GOSAR</name>